<sequence>MPRYPLPLRWLLPLLVATLLLAHTAGRHLTGNAASAPADPTPFLVQSGCLDAEGRLRPGVLPIDPGCARRRPLAADDPLPYGKHDWPAAAAAAALPAGYQASDSRLGTESGRPVAVQSFDFGDPGRQFGRLDPGDGGQIVQVLPGGTYITMTEDGGGGIQWFRGPGCRRDADSGLAGWLLFGPGVPGPAWEGAVAELRIAPARDSCPAGFDRAATRWRLARLPLPVREARAEAPDIREAVLDVIVSEHFGGADPATADHLERFFLARDLGLVRWERWENRAVSRRQGLDAMAAQLDGRCPPLAYSDAPVASRASGWMMVDCRTWTNFVRAAPGAAPTALPWPRTP</sequence>
<dbReference type="EMBL" id="JALPRX010000009">
    <property type="protein sequence ID" value="MCK8783458.1"/>
    <property type="molecule type" value="Genomic_DNA"/>
</dbReference>
<dbReference type="Proteomes" id="UP001139516">
    <property type="component" value="Unassembled WGS sequence"/>
</dbReference>
<dbReference type="AlphaFoldDB" id="A0A9X1Y542"/>
<dbReference type="RefSeq" id="WP_248665577.1">
    <property type="nucleotide sequence ID" value="NZ_JALPRX010000009.1"/>
</dbReference>
<accession>A0A9X1Y542</accession>
<comment type="caution">
    <text evidence="1">The sequence shown here is derived from an EMBL/GenBank/DDBJ whole genome shotgun (WGS) entry which is preliminary data.</text>
</comment>
<keyword evidence="2" id="KW-1185">Reference proteome</keyword>
<evidence type="ECO:0000313" key="2">
    <source>
        <dbReference type="Proteomes" id="UP001139516"/>
    </source>
</evidence>
<reference evidence="1" key="1">
    <citation type="submission" date="2022-04" db="EMBL/GenBank/DDBJ databases">
        <title>Roseomonas acroporae sp. nov., isolated from coral Acropora digitifera.</title>
        <authorList>
            <person name="Sun H."/>
        </authorList>
    </citation>
    <scope>NUCLEOTIDE SEQUENCE</scope>
    <source>
        <strain evidence="1">NAR14</strain>
    </source>
</reference>
<protein>
    <submittedName>
        <fullName evidence="1">Uncharacterized protein</fullName>
    </submittedName>
</protein>
<proteinExistence type="predicted"/>
<gene>
    <name evidence="1" type="ORF">M0638_03560</name>
</gene>
<evidence type="ECO:0000313" key="1">
    <source>
        <dbReference type="EMBL" id="MCK8783458.1"/>
    </source>
</evidence>
<organism evidence="1 2">
    <name type="scientific">Roseomonas acroporae</name>
    <dbReference type="NCBI Taxonomy" id="2937791"/>
    <lineage>
        <taxon>Bacteria</taxon>
        <taxon>Pseudomonadati</taxon>
        <taxon>Pseudomonadota</taxon>
        <taxon>Alphaproteobacteria</taxon>
        <taxon>Acetobacterales</taxon>
        <taxon>Roseomonadaceae</taxon>
        <taxon>Roseomonas</taxon>
    </lineage>
</organism>
<name>A0A9X1Y542_9PROT</name>